<dbReference type="EMBL" id="AMFJ01036065">
    <property type="protein sequence ID" value="EKD25431.1"/>
    <property type="molecule type" value="Genomic_DNA"/>
</dbReference>
<organism evidence="1">
    <name type="scientific">uncultured bacterium</name>
    <name type="common">gcode 4</name>
    <dbReference type="NCBI Taxonomy" id="1234023"/>
    <lineage>
        <taxon>Bacteria</taxon>
        <taxon>environmental samples</taxon>
    </lineage>
</organism>
<evidence type="ECO:0000313" key="1">
    <source>
        <dbReference type="EMBL" id="EKD25431.1"/>
    </source>
</evidence>
<protein>
    <submittedName>
        <fullName evidence="1">Uncharacterized protein</fullName>
    </submittedName>
</protein>
<accession>K1XJM9</accession>
<proteinExistence type="predicted"/>
<dbReference type="AlphaFoldDB" id="K1XJM9"/>
<comment type="caution">
    <text evidence="1">The sequence shown here is derived from an EMBL/GenBank/DDBJ whole genome shotgun (WGS) entry which is preliminary data.</text>
</comment>
<sequence length="287" mass="33934">MRIEKDKNNLLTIFNEEIPQTKEYAYHVSGYTFSDFDRWIIVLHKKEWKIINLKNLGDNMNVVYMKNSEFRIQNLELKKTGINKAMKTFQWFDEESGKKYYFIPGLGEIQRQEKNIIFKNLWTNYSIEKTTKGMILQGIEETEGETDILGYLFGLMLIYGKWEAKSKELNSIKIQIPLSGQHLVHEEDFDIIIKILQDKGIFLKADKLPNKNGITYQISSNDYELLEIFAQWYEAVEKFEKISKRVFTEEMKTKLIEFINTNAEIPQEGKAEVVKQLEEWTIKLLTK</sequence>
<reference evidence="1" key="1">
    <citation type="journal article" date="2012" name="Science">
        <title>Fermentation, hydrogen, and sulfur metabolism in multiple uncultivated bacterial phyla.</title>
        <authorList>
            <person name="Wrighton K.C."/>
            <person name="Thomas B.C."/>
            <person name="Sharon I."/>
            <person name="Miller C.S."/>
            <person name="Castelle C.J."/>
            <person name="VerBerkmoes N.C."/>
            <person name="Wilkins M.J."/>
            <person name="Hettich R.L."/>
            <person name="Lipton M.S."/>
            <person name="Williams K.H."/>
            <person name="Long P.E."/>
            <person name="Banfield J.F."/>
        </authorList>
    </citation>
    <scope>NUCLEOTIDE SEQUENCE [LARGE SCALE GENOMIC DNA]</scope>
</reference>
<gene>
    <name evidence="1" type="ORF">ACD_80C00058G0006</name>
</gene>
<name>K1XJM9_9BACT</name>